<name>A0ABD2CJZ4_VESMC</name>
<evidence type="ECO:0000256" key="49">
    <source>
        <dbReference type="ARBA" id="ARBA00049533"/>
    </source>
</evidence>
<comment type="catalytic activity">
    <reaction evidence="35">
        <text>a fatty acyl-[ACP] + malonyl-[ACP] + H(+) = a 3-oxoacyl-[ACP] + holo-[ACP] + CO2</text>
        <dbReference type="Rhea" id="RHEA:22836"/>
        <dbReference type="Rhea" id="RHEA-COMP:9623"/>
        <dbReference type="Rhea" id="RHEA-COMP:9685"/>
        <dbReference type="Rhea" id="RHEA-COMP:9916"/>
        <dbReference type="Rhea" id="RHEA-COMP:14125"/>
        <dbReference type="ChEBI" id="CHEBI:15378"/>
        <dbReference type="ChEBI" id="CHEBI:16526"/>
        <dbReference type="ChEBI" id="CHEBI:64479"/>
        <dbReference type="ChEBI" id="CHEBI:78449"/>
        <dbReference type="ChEBI" id="CHEBI:78776"/>
        <dbReference type="ChEBI" id="CHEBI:138651"/>
        <dbReference type="EC" id="2.3.1.41"/>
    </reaction>
    <physiologicalReaction direction="left-to-right" evidence="35">
        <dbReference type="Rhea" id="RHEA:22837"/>
    </physiologicalReaction>
</comment>
<comment type="catalytic activity">
    <reaction evidence="20">
        <text>3-oxooctadecanoyl-[ACP] + NADPH + H(+) = (3R)-hydroxyoctadecanoyl-[ACP] + NADP(+)</text>
        <dbReference type="Rhea" id="RHEA:41920"/>
        <dbReference type="Rhea" id="RHEA-COMP:9653"/>
        <dbReference type="Rhea" id="RHEA-COMP:9654"/>
        <dbReference type="ChEBI" id="CHEBI:15378"/>
        <dbReference type="ChEBI" id="CHEBI:57783"/>
        <dbReference type="ChEBI" id="CHEBI:58349"/>
        <dbReference type="ChEBI" id="CHEBI:78487"/>
        <dbReference type="ChEBI" id="CHEBI:78488"/>
    </reaction>
    <physiologicalReaction direction="left-to-right" evidence="20">
        <dbReference type="Rhea" id="RHEA:41921"/>
    </physiologicalReaction>
</comment>
<dbReference type="InterPro" id="IPR009081">
    <property type="entry name" value="PP-bd_ACP"/>
</dbReference>
<comment type="catalytic activity">
    <reaction evidence="44">
        <text>3-oxododecanoyl-[ACP] + NADPH + H(+) = (3R)-hydroxydodecanoyl-[ACP] + NADP(+)</text>
        <dbReference type="Rhea" id="RHEA:41872"/>
        <dbReference type="Rhea" id="RHEA-COMP:9641"/>
        <dbReference type="Rhea" id="RHEA-COMP:9642"/>
        <dbReference type="ChEBI" id="CHEBI:15378"/>
        <dbReference type="ChEBI" id="CHEBI:57783"/>
        <dbReference type="ChEBI" id="CHEBI:58349"/>
        <dbReference type="ChEBI" id="CHEBI:78469"/>
        <dbReference type="ChEBI" id="CHEBI:78470"/>
    </reaction>
    <physiologicalReaction direction="left-to-right" evidence="44">
        <dbReference type="Rhea" id="RHEA:41873"/>
    </physiologicalReaction>
</comment>
<comment type="catalytic activity">
    <reaction evidence="11">
        <text>(3R)-hydroxydodecanoyl-[ACP] = (2E)-dodecenoyl-[ACP] + H2O</text>
        <dbReference type="Rhea" id="RHEA:41876"/>
        <dbReference type="Rhea" id="RHEA-COMP:9642"/>
        <dbReference type="Rhea" id="RHEA-COMP:9643"/>
        <dbReference type="ChEBI" id="CHEBI:15377"/>
        <dbReference type="ChEBI" id="CHEBI:78470"/>
        <dbReference type="ChEBI" id="CHEBI:78472"/>
    </reaction>
    <physiologicalReaction direction="left-to-right" evidence="11">
        <dbReference type="Rhea" id="RHEA:41877"/>
    </physiologicalReaction>
</comment>
<evidence type="ECO:0000313" key="55">
    <source>
        <dbReference type="Proteomes" id="UP001607303"/>
    </source>
</evidence>
<dbReference type="InterPro" id="IPR013149">
    <property type="entry name" value="ADH-like_C"/>
</dbReference>
<dbReference type="EMBL" id="JAYRBN010000043">
    <property type="protein sequence ID" value="KAL2745336.1"/>
    <property type="molecule type" value="Genomic_DNA"/>
</dbReference>
<evidence type="ECO:0000256" key="40">
    <source>
        <dbReference type="ARBA" id="ARBA00048935"/>
    </source>
</evidence>
<dbReference type="SMART" id="SM00823">
    <property type="entry name" value="PKS_PP"/>
    <property type="match status" value="2"/>
</dbReference>
<comment type="catalytic activity">
    <reaction evidence="41">
        <text>(2E)-octadecenoyl-[ACP] + NADPH + H(+) = octadecanoyl-[ACP] + NADP(+)</text>
        <dbReference type="Rhea" id="RHEA:41928"/>
        <dbReference type="Rhea" id="RHEA-COMP:9655"/>
        <dbReference type="Rhea" id="RHEA-COMP:9656"/>
        <dbReference type="ChEBI" id="CHEBI:15378"/>
        <dbReference type="ChEBI" id="CHEBI:57783"/>
        <dbReference type="ChEBI" id="CHEBI:58349"/>
        <dbReference type="ChEBI" id="CHEBI:78489"/>
        <dbReference type="ChEBI" id="CHEBI:78495"/>
    </reaction>
    <physiologicalReaction direction="left-to-right" evidence="41">
        <dbReference type="Rhea" id="RHEA:41929"/>
    </physiologicalReaction>
</comment>
<evidence type="ECO:0000259" key="51">
    <source>
        <dbReference type="PROSITE" id="PS50075"/>
    </source>
</evidence>
<comment type="catalytic activity">
    <reaction evidence="23">
        <text>3-oxodecanoyl-[ACP] + NADPH + H(+) = (3R)-hydroxydecanoyl-[ACP] + NADP(+)</text>
        <dbReference type="Rhea" id="RHEA:41856"/>
        <dbReference type="Rhea" id="RHEA-COMP:9637"/>
        <dbReference type="Rhea" id="RHEA-COMP:9638"/>
        <dbReference type="ChEBI" id="CHEBI:15378"/>
        <dbReference type="ChEBI" id="CHEBI:57783"/>
        <dbReference type="ChEBI" id="CHEBI:58349"/>
        <dbReference type="ChEBI" id="CHEBI:78464"/>
        <dbReference type="ChEBI" id="CHEBI:78466"/>
    </reaction>
    <physiologicalReaction direction="left-to-right" evidence="23">
        <dbReference type="Rhea" id="RHEA:41857"/>
    </physiologicalReaction>
</comment>
<comment type="catalytic activity">
    <reaction evidence="18">
        <text>(3R)-hydroxybutanoyl-[ACP] = (2E)-butenoyl-[ACP] + H2O</text>
        <dbReference type="Rhea" id="RHEA:41808"/>
        <dbReference type="Rhea" id="RHEA-COMP:9626"/>
        <dbReference type="Rhea" id="RHEA-COMP:9627"/>
        <dbReference type="ChEBI" id="CHEBI:15377"/>
        <dbReference type="ChEBI" id="CHEBI:78451"/>
        <dbReference type="ChEBI" id="CHEBI:78453"/>
    </reaction>
    <physiologicalReaction direction="left-to-right" evidence="18">
        <dbReference type="Rhea" id="RHEA:41809"/>
    </physiologicalReaction>
</comment>
<dbReference type="Gene3D" id="3.40.47.10">
    <property type="match status" value="4"/>
</dbReference>
<comment type="caution">
    <text evidence="54">The sequence shown here is derived from an EMBL/GenBank/DDBJ whole genome shotgun (WGS) entry which is preliminary data.</text>
</comment>
<dbReference type="Proteomes" id="UP001607303">
    <property type="component" value="Unassembled WGS sequence"/>
</dbReference>
<feature type="domain" description="Carrier" evidence="51">
    <location>
        <begin position="2558"/>
        <end position="2635"/>
    </location>
</feature>
<evidence type="ECO:0000256" key="21">
    <source>
        <dbReference type="ARBA" id="ARBA00047394"/>
    </source>
</evidence>
<comment type="catalytic activity">
    <reaction evidence="33">
        <text>tetradecanoyl-[ACP] + H2O = tetradecanoate + holo-[ACP] + H(+)</text>
        <dbReference type="Rhea" id="RHEA:30123"/>
        <dbReference type="Rhea" id="RHEA-COMP:9648"/>
        <dbReference type="Rhea" id="RHEA-COMP:9685"/>
        <dbReference type="ChEBI" id="CHEBI:15377"/>
        <dbReference type="ChEBI" id="CHEBI:15378"/>
        <dbReference type="ChEBI" id="CHEBI:30807"/>
        <dbReference type="ChEBI" id="CHEBI:64479"/>
        <dbReference type="ChEBI" id="CHEBI:78477"/>
        <dbReference type="EC" id="3.1.2.14"/>
    </reaction>
    <physiologicalReaction direction="left-to-right" evidence="33">
        <dbReference type="Rhea" id="RHEA:30124"/>
    </physiologicalReaction>
</comment>
<evidence type="ECO:0000256" key="38">
    <source>
        <dbReference type="ARBA" id="ARBA00048691"/>
    </source>
</evidence>
<evidence type="ECO:0000256" key="18">
    <source>
        <dbReference type="ARBA" id="ARBA00023402"/>
    </source>
</evidence>
<comment type="catalytic activity">
    <reaction evidence="15">
        <text>(3R)-hydroxytetradecanoyl-[ACP] = (2E)-tetradecenoyl-[ACP] + H2O</text>
        <dbReference type="Rhea" id="RHEA:41892"/>
        <dbReference type="Rhea" id="RHEA-COMP:9646"/>
        <dbReference type="Rhea" id="RHEA-COMP:9647"/>
        <dbReference type="ChEBI" id="CHEBI:15377"/>
        <dbReference type="ChEBI" id="CHEBI:78474"/>
        <dbReference type="ChEBI" id="CHEBI:78475"/>
    </reaction>
    <physiologicalReaction direction="left-to-right" evidence="15">
        <dbReference type="Rhea" id="RHEA:41893"/>
    </physiologicalReaction>
</comment>
<dbReference type="InterPro" id="IPR020841">
    <property type="entry name" value="PKS_Beta-ketoAc_synthase_dom"/>
</dbReference>
<comment type="catalytic activity">
    <reaction evidence="42">
        <text>decanoyl-[ACP] + malonyl-[ACP] + H(+) = 3-oxododecanoyl-[ACP] + holo-[ACP] + CO2</text>
        <dbReference type="Rhea" id="RHEA:41868"/>
        <dbReference type="Rhea" id="RHEA-COMP:9623"/>
        <dbReference type="Rhea" id="RHEA-COMP:9640"/>
        <dbReference type="Rhea" id="RHEA-COMP:9641"/>
        <dbReference type="Rhea" id="RHEA-COMP:9685"/>
        <dbReference type="ChEBI" id="CHEBI:15378"/>
        <dbReference type="ChEBI" id="CHEBI:16526"/>
        <dbReference type="ChEBI" id="CHEBI:64479"/>
        <dbReference type="ChEBI" id="CHEBI:78449"/>
        <dbReference type="ChEBI" id="CHEBI:78468"/>
        <dbReference type="ChEBI" id="CHEBI:78469"/>
    </reaction>
    <physiologicalReaction direction="left-to-right" evidence="42">
        <dbReference type="Rhea" id="RHEA:41869"/>
    </physiologicalReaction>
</comment>
<dbReference type="InterPro" id="IPR036291">
    <property type="entry name" value="NAD(P)-bd_dom_sf"/>
</dbReference>
<evidence type="ECO:0000256" key="15">
    <source>
        <dbReference type="ARBA" id="ARBA00023398"/>
    </source>
</evidence>
<feature type="active site" description="Proton donor; for dehydratase activity" evidence="50">
    <location>
        <position position="1609"/>
    </location>
</feature>
<keyword evidence="9" id="KW-0511">Multifunctional enzyme</keyword>
<comment type="catalytic activity">
    <reaction evidence="13">
        <text>(3R)-hydroxydecanoyl-[ACP] = (2E)-decenoyl-[ACP] + H2O</text>
        <dbReference type="Rhea" id="RHEA:41860"/>
        <dbReference type="Rhea" id="RHEA-COMP:9638"/>
        <dbReference type="Rhea" id="RHEA-COMP:9639"/>
        <dbReference type="ChEBI" id="CHEBI:15377"/>
        <dbReference type="ChEBI" id="CHEBI:78466"/>
        <dbReference type="ChEBI" id="CHEBI:78467"/>
    </reaction>
    <physiologicalReaction direction="left-to-right" evidence="13">
        <dbReference type="Rhea" id="RHEA:41861"/>
    </physiologicalReaction>
</comment>
<dbReference type="Gene3D" id="3.40.366.10">
    <property type="entry name" value="Malonyl-Coenzyme A Acyl Carrier Protein, domain 2"/>
    <property type="match status" value="2"/>
</dbReference>
<evidence type="ECO:0000256" key="8">
    <source>
        <dbReference type="ARBA" id="ARBA00022990"/>
    </source>
</evidence>
<comment type="catalytic activity">
    <reaction evidence="45">
        <text>3-oxohexadecanoyl-[ACP] + NADPH + H(+) = (3R)-hydroxyhexadecanoyl-[ACP] + NADP(+)</text>
        <dbReference type="Rhea" id="RHEA:41904"/>
        <dbReference type="Rhea" id="RHEA-COMP:9649"/>
        <dbReference type="Rhea" id="RHEA-COMP:9650"/>
        <dbReference type="ChEBI" id="CHEBI:15378"/>
        <dbReference type="ChEBI" id="CHEBI:57783"/>
        <dbReference type="ChEBI" id="CHEBI:58349"/>
        <dbReference type="ChEBI" id="CHEBI:78478"/>
        <dbReference type="ChEBI" id="CHEBI:78480"/>
    </reaction>
    <physiologicalReaction direction="left-to-right" evidence="45">
        <dbReference type="Rhea" id="RHEA:41905"/>
    </physiologicalReaction>
</comment>
<dbReference type="SMART" id="SM00825">
    <property type="entry name" value="PKS_KS"/>
    <property type="match status" value="3"/>
</dbReference>
<feature type="region of interest" description="C-terminal hotdog fold" evidence="50">
    <location>
        <begin position="1560"/>
        <end position="1701"/>
    </location>
</feature>
<comment type="catalytic activity">
    <reaction evidence="32">
        <text>(2E)-dodecenoyl-[ACP] + NADPH + H(+) = dodecanoyl-[ACP] + NADP(+)</text>
        <dbReference type="Rhea" id="RHEA:41880"/>
        <dbReference type="Rhea" id="RHEA-COMP:9643"/>
        <dbReference type="Rhea" id="RHEA-COMP:9644"/>
        <dbReference type="ChEBI" id="CHEBI:15378"/>
        <dbReference type="ChEBI" id="CHEBI:57783"/>
        <dbReference type="ChEBI" id="CHEBI:58349"/>
        <dbReference type="ChEBI" id="CHEBI:65264"/>
        <dbReference type="ChEBI" id="CHEBI:78472"/>
    </reaction>
    <physiologicalReaction direction="left-to-right" evidence="32">
        <dbReference type="Rhea" id="RHEA:41881"/>
    </physiologicalReaction>
</comment>
<evidence type="ECO:0000256" key="10">
    <source>
        <dbReference type="ARBA" id="ARBA00023332"/>
    </source>
</evidence>
<feature type="domain" description="Ketosynthase family 3 (KS3)" evidence="52">
    <location>
        <begin position="575"/>
        <end position="981"/>
    </location>
</feature>
<dbReference type="InterPro" id="IPR050091">
    <property type="entry name" value="PKS_NRPS_Biosynth_Enz"/>
</dbReference>
<dbReference type="SMART" id="SM00829">
    <property type="entry name" value="PKS_ER"/>
    <property type="match status" value="2"/>
</dbReference>
<dbReference type="PANTHER" id="PTHR43775">
    <property type="entry name" value="FATTY ACID SYNTHASE"/>
    <property type="match status" value="1"/>
</dbReference>
<feature type="region of interest" description="N-terminal hotdog fold" evidence="50">
    <location>
        <begin position="1417"/>
        <end position="1543"/>
    </location>
</feature>
<evidence type="ECO:0000256" key="9">
    <source>
        <dbReference type="ARBA" id="ARBA00023268"/>
    </source>
</evidence>
<keyword evidence="2" id="KW-0596">Phosphopantetheine</keyword>
<evidence type="ECO:0000256" key="22">
    <source>
        <dbReference type="ARBA" id="ARBA00047400"/>
    </source>
</evidence>
<dbReference type="SUPFAM" id="SSF53901">
    <property type="entry name" value="Thiolase-like"/>
    <property type="match status" value="4"/>
</dbReference>
<dbReference type="PROSITE" id="PS00606">
    <property type="entry name" value="KS3_1"/>
    <property type="match status" value="3"/>
</dbReference>
<evidence type="ECO:0000256" key="20">
    <source>
        <dbReference type="ARBA" id="ARBA00047300"/>
    </source>
</evidence>
<dbReference type="GO" id="GO:0004315">
    <property type="term" value="F:3-oxoacyl-[acyl-carrier-protein] synthase activity"/>
    <property type="evidence" value="ECO:0007669"/>
    <property type="project" value="UniProtKB-EC"/>
</dbReference>
<evidence type="ECO:0000256" key="2">
    <source>
        <dbReference type="ARBA" id="ARBA00022450"/>
    </source>
</evidence>
<dbReference type="Gene3D" id="3.30.70.3290">
    <property type="match status" value="3"/>
</dbReference>
<dbReference type="InterPro" id="IPR018201">
    <property type="entry name" value="Ketoacyl_synth_AS"/>
</dbReference>
<evidence type="ECO:0000256" key="16">
    <source>
        <dbReference type="ARBA" id="ARBA00023399"/>
    </source>
</evidence>
<evidence type="ECO:0000256" key="24">
    <source>
        <dbReference type="ARBA" id="ARBA00047451"/>
    </source>
</evidence>
<comment type="catalytic activity">
    <reaction evidence="40">
        <text>3-oxotetradecanoyl-[ACP] + NADPH + H(+) = (3R)-hydroxytetradecanoyl-[ACP] + NADP(+)</text>
        <dbReference type="Rhea" id="RHEA:41888"/>
        <dbReference type="Rhea" id="RHEA-COMP:9645"/>
        <dbReference type="Rhea" id="RHEA-COMP:9646"/>
        <dbReference type="ChEBI" id="CHEBI:15378"/>
        <dbReference type="ChEBI" id="CHEBI:57783"/>
        <dbReference type="ChEBI" id="CHEBI:58349"/>
        <dbReference type="ChEBI" id="CHEBI:78473"/>
        <dbReference type="ChEBI" id="CHEBI:78474"/>
    </reaction>
    <physiologicalReaction direction="left-to-right" evidence="40">
        <dbReference type="Rhea" id="RHEA:41889"/>
    </physiologicalReaction>
</comment>
<dbReference type="InterPro" id="IPR057326">
    <property type="entry name" value="KR_dom"/>
</dbReference>
<dbReference type="InterPro" id="IPR020843">
    <property type="entry name" value="ER"/>
</dbReference>
<dbReference type="InterPro" id="IPR042104">
    <property type="entry name" value="PKS_dehydratase_sf"/>
</dbReference>
<feature type="active site" description="Proton acceptor; for dehydratase activity" evidence="50">
    <location>
        <position position="1454"/>
    </location>
</feature>
<dbReference type="GO" id="GO:0004313">
    <property type="term" value="F:[acyl-carrier-protein] S-acetyltransferase activity"/>
    <property type="evidence" value="ECO:0007669"/>
    <property type="project" value="UniProtKB-EC"/>
</dbReference>
<evidence type="ECO:0000256" key="12">
    <source>
        <dbReference type="ARBA" id="ARBA00023373"/>
    </source>
</evidence>
<accession>A0ABD2CJZ4</accession>
<dbReference type="GO" id="GO:0019171">
    <property type="term" value="F:(3R)-hydroxyacyl-[acyl-carrier-protein] dehydratase activity"/>
    <property type="evidence" value="ECO:0007669"/>
    <property type="project" value="UniProtKB-EC"/>
</dbReference>
<evidence type="ECO:0000256" key="28">
    <source>
        <dbReference type="ARBA" id="ARBA00047897"/>
    </source>
</evidence>
<dbReference type="InterPro" id="IPR049900">
    <property type="entry name" value="PKS_mFAS_DH"/>
</dbReference>
<comment type="catalytic activity">
    <reaction evidence="29">
        <text>3-oxobutanoyl-[ACP] + NADPH + H(+) = (3R)-hydroxybutanoyl-[ACP] + NADP(+)</text>
        <dbReference type="Rhea" id="RHEA:41804"/>
        <dbReference type="Rhea" id="RHEA-COMP:9625"/>
        <dbReference type="Rhea" id="RHEA-COMP:9626"/>
        <dbReference type="ChEBI" id="CHEBI:15378"/>
        <dbReference type="ChEBI" id="CHEBI:57783"/>
        <dbReference type="ChEBI" id="CHEBI:58349"/>
        <dbReference type="ChEBI" id="CHEBI:78450"/>
        <dbReference type="ChEBI" id="CHEBI:78451"/>
    </reaction>
    <physiologicalReaction direction="left-to-right" evidence="29">
        <dbReference type="Rhea" id="RHEA:41805"/>
    </physiologicalReaction>
</comment>
<dbReference type="PROSITE" id="PS50075">
    <property type="entry name" value="CARRIER"/>
    <property type="match status" value="2"/>
</dbReference>
<evidence type="ECO:0000256" key="14">
    <source>
        <dbReference type="ARBA" id="ARBA00023394"/>
    </source>
</evidence>
<dbReference type="InterPro" id="IPR014043">
    <property type="entry name" value="Acyl_transferase_dom"/>
</dbReference>
<organism evidence="54 55">
    <name type="scientific">Vespula maculifrons</name>
    <name type="common">Eastern yellow jacket</name>
    <name type="synonym">Wasp</name>
    <dbReference type="NCBI Taxonomy" id="7453"/>
    <lineage>
        <taxon>Eukaryota</taxon>
        <taxon>Metazoa</taxon>
        <taxon>Ecdysozoa</taxon>
        <taxon>Arthropoda</taxon>
        <taxon>Hexapoda</taxon>
        <taxon>Insecta</taxon>
        <taxon>Pterygota</taxon>
        <taxon>Neoptera</taxon>
        <taxon>Endopterygota</taxon>
        <taxon>Hymenoptera</taxon>
        <taxon>Apocrita</taxon>
        <taxon>Aculeata</taxon>
        <taxon>Vespoidea</taxon>
        <taxon>Vespidae</taxon>
        <taxon>Vespinae</taxon>
        <taxon>Vespula</taxon>
    </lineage>
</organism>
<dbReference type="PROSITE" id="PS52004">
    <property type="entry name" value="KS3_2"/>
    <property type="match status" value="3"/>
</dbReference>
<dbReference type="Gene3D" id="3.10.129.110">
    <property type="entry name" value="Polyketide synthase dehydratase"/>
    <property type="match status" value="2"/>
</dbReference>
<evidence type="ECO:0000313" key="54">
    <source>
        <dbReference type="EMBL" id="KAL2745336.1"/>
    </source>
</evidence>
<dbReference type="SUPFAM" id="SSF47336">
    <property type="entry name" value="ACP-like"/>
    <property type="match status" value="2"/>
</dbReference>
<dbReference type="Pfam" id="PF08659">
    <property type="entry name" value="KR"/>
    <property type="match status" value="2"/>
</dbReference>
<dbReference type="GO" id="GO:0004316">
    <property type="term" value="F:3-oxoacyl-[acyl-carrier-protein] reductase (NADPH) activity"/>
    <property type="evidence" value="ECO:0007669"/>
    <property type="project" value="UniProtKB-EC"/>
</dbReference>
<evidence type="ECO:0000256" key="42">
    <source>
        <dbReference type="ARBA" id="ARBA00049109"/>
    </source>
</evidence>
<dbReference type="SMART" id="SM00827">
    <property type="entry name" value="PKS_AT"/>
    <property type="match status" value="2"/>
</dbReference>
<evidence type="ECO:0000256" key="46">
    <source>
        <dbReference type="ARBA" id="ARBA00049422"/>
    </source>
</evidence>
<dbReference type="InterPro" id="IPR014030">
    <property type="entry name" value="Ketoacyl_synth_N"/>
</dbReference>
<evidence type="ECO:0000256" key="5">
    <source>
        <dbReference type="ARBA" id="ARBA00022799"/>
    </source>
</evidence>
<evidence type="ECO:0000259" key="53">
    <source>
        <dbReference type="PROSITE" id="PS52019"/>
    </source>
</evidence>
<dbReference type="Pfam" id="PF16197">
    <property type="entry name" value="KAsynt_C_assoc"/>
    <property type="match status" value="3"/>
</dbReference>
<dbReference type="InterPro" id="IPR016039">
    <property type="entry name" value="Thiolase-like"/>
</dbReference>
<evidence type="ECO:0000256" key="47">
    <source>
        <dbReference type="ARBA" id="ARBA00049449"/>
    </source>
</evidence>
<evidence type="ECO:0000256" key="13">
    <source>
        <dbReference type="ARBA" id="ARBA00023388"/>
    </source>
</evidence>
<comment type="pathway">
    <text evidence="1">Lipid metabolism.</text>
</comment>
<feature type="domain" description="PKS/mFAS DH" evidence="53">
    <location>
        <begin position="3917"/>
        <end position="4183"/>
    </location>
</feature>
<dbReference type="CDD" id="cd08954">
    <property type="entry name" value="KR_1_FAS_SDR_x"/>
    <property type="match status" value="2"/>
</dbReference>
<feature type="region of interest" description="N-terminal hotdog fold" evidence="50">
    <location>
        <begin position="3917"/>
        <end position="4043"/>
    </location>
</feature>
<dbReference type="GO" id="GO:0016297">
    <property type="term" value="F:fatty acyl-[ACP] hydrolase activity"/>
    <property type="evidence" value="ECO:0007669"/>
    <property type="project" value="UniProtKB-EC"/>
</dbReference>
<dbReference type="InterPro" id="IPR011032">
    <property type="entry name" value="GroES-like_sf"/>
</dbReference>
<evidence type="ECO:0000256" key="32">
    <source>
        <dbReference type="ARBA" id="ARBA00048281"/>
    </source>
</evidence>
<protein>
    <submittedName>
        <fullName evidence="54">Fatty acid synthase-like</fullName>
    </submittedName>
</protein>
<dbReference type="SUPFAM" id="SSF50129">
    <property type="entry name" value="GroES-like"/>
    <property type="match status" value="2"/>
</dbReference>
<dbReference type="SMART" id="SM00822">
    <property type="entry name" value="PKS_KR"/>
    <property type="match status" value="2"/>
</dbReference>
<evidence type="ECO:0000256" key="37">
    <source>
        <dbReference type="ARBA" id="ARBA00048650"/>
    </source>
</evidence>
<comment type="catalytic activity">
    <reaction evidence="39">
        <text>hexadecanoyl-[ACP] + H2O = hexadecanoate + holo-[ACP] + H(+)</text>
        <dbReference type="Rhea" id="RHEA:41932"/>
        <dbReference type="Rhea" id="RHEA-COMP:9652"/>
        <dbReference type="Rhea" id="RHEA-COMP:9685"/>
        <dbReference type="ChEBI" id="CHEBI:7896"/>
        <dbReference type="ChEBI" id="CHEBI:15377"/>
        <dbReference type="ChEBI" id="CHEBI:15378"/>
        <dbReference type="ChEBI" id="CHEBI:64479"/>
        <dbReference type="ChEBI" id="CHEBI:78483"/>
        <dbReference type="EC" id="3.1.2.14"/>
    </reaction>
    <physiologicalReaction direction="left-to-right" evidence="39">
        <dbReference type="Rhea" id="RHEA:41933"/>
    </physiologicalReaction>
</comment>
<keyword evidence="8" id="KW-0007">Acetylation</keyword>
<dbReference type="InterPro" id="IPR032821">
    <property type="entry name" value="PKS_assoc"/>
</dbReference>
<sequence>MNRKIDHPDFPKQTGKINNIEKFDALFFGINFKEDHTMDPISRMMLEHTYEAIVGAGFNPEDICAPKTGVFISTCFSDSETTWLHGKLQTNGFGITCCSRDIMAQNISFWLGITGPSYVIDTGCSSSLYAVEHVYRAIRSGQCDYAIVGGSNLCLHPYVSLQLSRLGVLNHDGRCKVFDENANGYTCSEGISVAFLQKAKTTKRIYATIIHTKMNCDGDKEEGITFPCNKIQSTLFKQSHDECNVSTTCIPNIEGHGTRTKVGDYEELNAIDHIFTNCRVNPLKIGSIKSNIGYTEGASGISFVAKINIVIISMKSGLIPRNVKFNIPRKDVQAFMEGRLEVVTQLTLLDGEYIAINCFSIGGAQHNNELLNDDLHRLVAVSGRTAEAVEIILNEIDNSPLDVEFIRLLHDVHHKAIPGHLYRGFTITDLKPSDTKVREIECFSGTKKPICFVFTGMDSQWLEMGQALMRLPIFAKSVEKYNSVLKSHKVNIYEILTGKENNMLDNILHSSVGIAAAQIGFVDLLTSMGVLPNYIIGYSVGEFGCAYADGSLTAEETILAAYFQGLSVIEAKIPHCCVALIGLGHKDIKDLCPDDIDVVCHNGPESSTITGPSESMKTFIEKLRRIGKINNIEKFDALFFGIHFKEAHTMNPMSRMMLEHTYEAIIDAGYNPEDIRGSKTGVFISTCFSDSEATWLHGKLQTNGFGITCCSRDMMAQNISFWLGVTGPSYVIDTGCSSSLYAVEHAYRAIHNGQCDYAIVGGSNLCLHPYISLQFNGLGVLNQGGGCKVFDEDANGYTRSEGVSVAFLQKAKTAKRIYATIIHAKTNCDGYKQEGITFPSNKMQSTLFKEFYKECNVSTDCISYIEAHGTGTRVGDPVELSSIDQIFTKNTTNSLKVGSIKSNIGHTEGASGICSIAKVIISMESGRIPPNINFNIPRKYVQALTDGRIEVVTQPTLLDGEYIAINSFGFGGANAHVLLRSNSKIKHNNELLNDDLHRLVAVSGRTAEAVEIILNEIDNRPLDVEFIRLLHDIHHKAIPGHLYRGFTITDLKPSDTKVREIECFSGTKKPICFIFTGMDSQWLEMGEALMRLPIFAKSIEKCNSVLKSHKLNIYEILTGKENNLLDNILHLSVGIAAVQIGFVDLLTSMGVLPDYIIGYSFGEFGCGYADGSLTAEETILAAYFQGISVIEAKIPHFSVVLVGLGYKHIEDMCPDDIDVVCHNGPHSSTITGPAESMKAFIKKLRTTKIDVKILSEKRIPYHSRYIATVKVKLLANLQKVIPERKPRSRKWLSTSVSCNEWSTATAQYSSAEYFTNNLLKPILFEETSAFIPNNAVIIEIAPHIQLQDICGLSLQTMVTNNTLNLPDLKDNMKIFLQGLGKLYNAGLQFDLSKLHPFVAYPVSRGTPMISPLIRWEHSYDWFITNFNMQEKFMSGERMVAIAIVDKDFQYIKSHVIDGRNLFPAAGYLCLVWETFGMMMGQLYTEMSVVMENVKFNRATIVPNVGKIEMMVMIQKGSGKFEVVEGGTAIVTGKISLATNLSKEKVPLDVLKRNFDADSEEEELEEKDIYKELKLRGYQYNGPFRSIRSASVSRRKGHIEWKKNWVTLIDNILQMKTFNLDTRDLFVPIGIQKLVIDTNAHQQYLQNIPVQFFKNVDMIAAVGVEIHKLRISEISRKRPISDPVIEEYKFIAYRDKKETSLREILTLSVHITLENIPMFKMKTIELIDDKDNISTEEFVSPMILDILNNLSIVKVNVNVFTSRNKVEDIPKGVIVAEPNMIETDDIASFAIGCGLLTNGEKNSLKKLLKFTKNGAFLLSREKRNAPLDLSILQEFQLRIVLEKCTSEESWILFKKTNKIPEQTMIVNVQSNEFNWLQKVQAVLKRKEEEDISNTRVILVEEGNLESGLLGFINCLQKEPGGNIFRAVLIQDLQAPKFSLKLPLFSEQLETDLVTNVLRPGNVWGSYRHQLLPPHEPKLTYHAIINQQTRGDLSTIRWIEGGITKDYQNEDLVRIHYASLNFKDVMLSTGKIAQEEGNRKDVDCVIGYEYSGKSISGRRVMGVNRNRCLSNLCQLDETFSWTIPESWSLEDAATVPCVYCTCIAALYINGEMQKGDKILIHAGSGGIGQAAINLALRESCEVFTTVGSLEKRKFIKETFPSIDDYHIGNSRDTSFEKMILQQTDGAGVDIVLNSLAEDTLQASLRCLAHRGRFLEIGKFDFAANNEISTRIFMKGISFHGIMLDKIINTNDKVKNEISSIFNILLKENAIKPIIRTVFDKYQVEAALRFMAAGKHMGKVLIKIREENEPLNKPILAEPSYTCIPHKSYIVLGGLGGFGLELIDWLVLRNAQNIVITSRNGIKNGYQRMKIKTLESYGVNIKILAGFDAATRDSCEHILKSAIDYGPVDGIFNLAVSLRDSICINQTPQTFEESFKGKAWATRYLDEMTRKLCPDLRHFVVFSSVSCGRGNAGQTNYGMANSIMERICEKRVEEHLPGLAIQWGAIGDVGLVADMQNDDKELTICGTLQQKISSCLEVLSRFLVQEKSVVSSMVVPVKRVRNVTNNVVDAVLNIMGINDLKNVRPHTTLAELGMDSMMAVEIKDRLACEFEIYLTTQYIRNLNFAKLVEMNNKLTDNDRRKDNTREEILCSRKMLMQLFGENLSTDVTISLKTNPEDGRKEIFFLPGIEGYGSVFKTLESKIKSPATCFQLAANYKLKTIQEMANSFLPYILEKLQDRKDFILVGFSFGSLVAIELTRKLEARGFNGQLILIDGAPQHIKTLIQQQLHSSSQEEFESNILLAILNAFIFINSAELKFELRKCSSWNEKVNAFFNILSSEQRELFFKSNQKDIIHSLYVRLQAAVAYNPEPIPYVRAPITLFKPMLASVRNEQYDYGLQNITESKVDVHVVDGDHITMLEDTKIAMAINGELNQLTDLKMILSKISKNKGVTYLGSCCRTSSQSILDYLYTNGFGITCCSRDMMAQNILFWLGVTKPSYVIDTGCSSSFYAVVHAYQAIRRAIMIVVGSNLCLHPYVSQQLSRLVIIINMIQKEYYPAQTEHKKTKESYKYFKFANPETGEEVVISGIAGRFPESNNVEELKDNLFNCKDCITDENCRWKLDHPKIPNRIGKINNIEKFDALFFGIHFKQAYTMDPMSRMMLEHTYEAIVDAGFNPEDIRGTKTGVFIGTCFTDSDASWFHDKHQVNIISITGCSKNMMPQNISFWLGLTGPSFVVDTACSSSLYAVEHAYRAIRSGQCDYAIVGGSNLCLHPYVSLHISCLGLLNQDGRCKVFDEDANGYTRGEGVSVIFLQKAKTAKRIYATIIHAKTNCDGYKEEGITFPSNKIQSTLFKKFYEECNIPMTCIPYIEAHGTGTRVGDQEELNAIDHIFTKNRANTLKIGSLKSNIGHTEGASGISSVAKVIISMESGLIPPNVNFNIPRKDVQALTEGRIEVVTQPTPLDGEYIAINSFGFGGANAHVLLRSNSKMKHNNGLPDDDLPRLVAVSGRTAEAVDTILNKINNRPLDIEFIRLLHDVHNKAIPGHLYRGFTITDLKPSTTKIKEIKNFPDIKKPICFVFSGMDSQWLEMGQALIRLPIFAKSIEKCNSVLKSHKINLYEILTGKENNLLDNILHSSVGIAAVQIGFVDLLTSMGVLPDYVIGYSVGEFGCAYADGRLTAEETILAAYFQGISVIDAKIPHCCVALIGLGHKDIKDLCPDDIDVVCHNGPHSSTITGPVESMKTFMEKLRTTKIAVKILSEKRIPYHSRYIATVKVNLLANLKNVISERKPRSRKWLSTSVLCNQWSTSSAQFSSAEYFTNNILGPVLFEETSLFVPNSAICIDIAPCRQLQELIGQSWQTMGTNISLNLCDPKDNLKSILQGLGKLYNVGLQLDLAKLYPSVKYPVSRGTPMISPLVRWEHSYDWYIANFKLHEKLIFGKRMVEIAIVDEDFRYIEGHVIDGRNLFPAAGYLCLVWETFGMMMGQLYTEISIVMQNVKFNRATIVPKVGKVEMMVMIQKGSGKFEVVEGGATIVTGKIRIAMNLSKEMILNHSNKRNFDKETEELEGKDIYKEFKLRGYQYKGLFRSIRSASVSKEKGHIEWKGNWVAFIDNIFQMKIFNLDTRDLFVPTGIQKLVIDTNAHKQYLQNVTNIPVQFFKNVDMIAAVGVEIHKLRISEISRKKPISDPVIEEYKFTAYRDKKETSLREILTLSVHITLENIPMIKMKTIELVTDEDNISTEKLVSPMILDILKNSPLVEADVNILVSRNKIKDIPKDITVLEPNMVKTGDTAPFAIGYGLLKNGEKDSLKKLLRFTKNGAFLLSREKINTKLDPSILQKFQLRIVLEKCTFEESWILLKKINKIPEQTMIVNVQSNEFNWLQKVQAVLKRKEEDDISNTRVILVEEGNLESGLLGFINCLQKEPGGNIFRAVLIQDLQAPKFSLKLPLFSKQLETDLVTNVLRPGNIWGSYRHQLLPPRKPKLSYHAIINQGTRGDLSTIRWIEGGITKDYQNEDLVRIHYASLNFKDVMLSTGKIAQEEGNRKDVDCVIGYEYSGKSISGRRVMGVNRNRCLSNLCQLDETFSWTIPDSWSLEDAATVPCIYCTCIVALYINGEMQKGDKILIHAGSGGIGQAAINLALREGCEVFTTVGSPEKRKFIKETFPNIDDNHIGNSRDTTFEKMILQQTDGAGVDIVLNSLAEDKFQASLRCLAYRGRFLEIGKFDLTANNQISTRIFMKGISFHGIMLDKILYTNDKVKNEISSTFNILLKENAIKPINRTVFDKCQVETAFRFMATGKHMGKVLIKIREENEPLNTPILAEPSYTCIPHKSYIVLGGLGGFGLELIDWLILRNAQNIVITSRNGVKYGYQRMRIKIWESYGVNIKILVGFNAAKRESCEQILKSAIDYGPVDGIFNLAVSLRDSIFINQTPQTFEESFRGKAWATRYLDEMTRKLCPDLRHFVVFSSVSCGRGNAGQTNYGMANSIMERICEKRVEEHLPGLAIQWGAIGDVGLVADMQNDDKELTIGGTLQQKLSSCLEELNRFLVQDKAVVSSILVAEKRAVRDVNNVVDAVFNIMGINDLKNIRPHTTLAELGMDSMMTVEIQDILGREYEIYLTTHHIRSLNYSNLMEMNNKLTDNSNSKNGRKEELSASKSSRNMLMQLFSENLSTEITIPLKTNPEAGRKEIFFLPGIEGYASVFKTFESKIKSPATCFQLAANCELKTIQEMANLFLPHILEKLPDRNDFILVGFSFGSLLAIELTRKLEAKGYNGRLILIDGAPQHLKTLIQQQLHSSSQEEFESNILLAILNAFTSINSTELEFELRKCSSWDEKVNVFSNMLSLEQKEFFFKRNQKNAIHSLYVRLHAALEYNPEPMPYISAPITLFKPLLPSVRNAEYDYGLQNITEAKVDVHVVDGDHITMLEDMKIAMAINGELIQFADGFESDLNDLCMIDFDDIKRMTK</sequence>
<dbReference type="InterPro" id="IPR001227">
    <property type="entry name" value="Ac_transferase_dom_sf"/>
</dbReference>
<keyword evidence="3" id="KW-0597">Phosphoprotein</keyword>
<comment type="catalytic activity">
    <reaction evidence="49">
        <text>octanoyl-[ACP] + malonyl-[ACP] + H(+) = 3-oxodecanoyl-[ACP] + holo-[ACP] + CO2</text>
        <dbReference type="Rhea" id="RHEA:41852"/>
        <dbReference type="Rhea" id="RHEA-COMP:9623"/>
        <dbReference type="Rhea" id="RHEA-COMP:9636"/>
        <dbReference type="Rhea" id="RHEA-COMP:9637"/>
        <dbReference type="Rhea" id="RHEA-COMP:9685"/>
        <dbReference type="ChEBI" id="CHEBI:15378"/>
        <dbReference type="ChEBI" id="CHEBI:16526"/>
        <dbReference type="ChEBI" id="CHEBI:64479"/>
        <dbReference type="ChEBI" id="CHEBI:78449"/>
        <dbReference type="ChEBI" id="CHEBI:78463"/>
        <dbReference type="ChEBI" id="CHEBI:78464"/>
    </reaction>
    <physiologicalReaction direction="left-to-right" evidence="49">
        <dbReference type="Rhea" id="RHEA:41853"/>
    </physiologicalReaction>
</comment>
<dbReference type="InterPro" id="IPR020806">
    <property type="entry name" value="PKS_PP-bd"/>
</dbReference>
<feature type="region of interest" description="C-terminal hotdog fold" evidence="50">
    <location>
        <begin position="4058"/>
        <end position="4183"/>
    </location>
</feature>
<evidence type="ECO:0000256" key="1">
    <source>
        <dbReference type="ARBA" id="ARBA00005189"/>
    </source>
</evidence>
<dbReference type="Pfam" id="PF00698">
    <property type="entry name" value="Acyl_transf_1"/>
    <property type="match status" value="2"/>
</dbReference>
<comment type="catalytic activity">
    <reaction evidence="43">
        <text>(2E)-tetradecenoyl-[ACP] + NADPH + H(+) = tetradecanoyl-[ACP] + NADP(+)</text>
        <dbReference type="Rhea" id="RHEA:41896"/>
        <dbReference type="Rhea" id="RHEA-COMP:9647"/>
        <dbReference type="Rhea" id="RHEA-COMP:9648"/>
        <dbReference type="ChEBI" id="CHEBI:15378"/>
        <dbReference type="ChEBI" id="CHEBI:57783"/>
        <dbReference type="ChEBI" id="CHEBI:58349"/>
        <dbReference type="ChEBI" id="CHEBI:78475"/>
        <dbReference type="ChEBI" id="CHEBI:78477"/>
    </reaction>
    <physiologicalReaction direction="left-to-right" evidence="43">
        <dbReference type="Rhea" id="RHEA:41897"/>
    </physiologicalReaction>
</comment>
<comment type="catalytic activity">
    <reaction evidence="36">
        <text>3-oxohexanoyl-[ACP] + NADPH + H(+) = (3R)-hydroxyhexanoyl-[ACP] + NADP(+)</text>
        <dbReference type="Rhea" id="RHEA:41824"/>
        <dbReference type="Rhea" id="RHEA-COMP:9629"/>
        <dbReference type="Rhea" id="RHEA-COMP:9630"/>
        <dbReference type="ChEBI" id="CHEBI:15378"/>
        <dbReference type="ChEBI" id="CHEBI:57783"/>
        <dbReference type="ChEBI" id="CHEBI:58349"/>
        <dbReference type="ChEBI" id="CHEBI:78456"/>
        <dbReference type="ChEBI" id="CHEBI:78457"/>
    </reaction>
    <physiologicalReaction direction="left-to-right" evidence="36">
        <dbReference type="Rhea" id="RHEA:41825"/>
    </physiologicalReaction>
</comment>
<comment type="catalytic activity">
    <reaction evidence="21">
        <text>hexanoyl-[ACP] + malonyl-[ACP] + H(+) = 3-oxooctanoyl-[ACP] + holo-[ACP] + CO2</text>
        <dbReference type="Rhea" id="RHEA:41836"/>
        <dbReference type="Rhea" id="RHEA-COMP:9623"/>
        <dbReference type="Rhea" id="RHEA-COMP:9632"/>
        <dbReference type="Rhea" id="RHEA-COMP:9633"/>
        <dbReference type="Rhea" id="RHEA-COMP:9685"/>
        <dbReference type="ChEBI" id="CHEBI:15378"/>
        <dbReference type="ChEBI" id="CHEBI:16526"/>
        <dbReference type="ChEBI" id="CHEBI:64479"/>
        <dbReference type="ChEBI" id="CHEBI:78449"/>
        <dbReference type="ChEBI" id="CHEBI:78459"/>
        <dbReference type="ChEBI" id="CHEBI:78460"/>
    </reaction>
    <physiologicalReaction direction="left-to-right" evidence="21">
        <dbReference type="Rhea" id="RHEA:41837"/>
    </physiologicalReaction>
</comment>
<dbReference type="CDD" id="cd00833">
    <property type="entry name" value="PKS"/>
    <property type="match status" value="3"/>
</dbReference>
<comment type="catalytic activity">
    <reaction evidence="31">
        <text>hexadecanoyl-[ACP] + malonyl-[ACP] + H(+) = 3-oxooctadecanoyl-[ACP] + holo-[ACP] + CO2</text>
        <dbReference type="Rhea" id="RHEA:41916"/>
        <dbReference type="Rhea" id="RHEA-COMP:9623"/>
        <dbReference type="Rhea" id="RHEA-COMP:9652"/>
        <dbReference type="Rhea" id="RHEA-COMP:9653"/>
        <dbReference type="Rhea" id="RHEA-COMP:9685"/>
        <dbReference type="ChEBI" id="CHEBI:15378"/>
        <dbReference type="ChEBI" id="CHEBI:16526"/>
        <dbReference type="ChEBI" id="CHEBI:64479"/>
        <dbReference type="ChEBI" id="CHEBI:78449"/>
        <dbReference type="ChEBI" id="CHEBI:78483"/>
        <dbReference type="ChEBI" id="CHEBI:78487"/>
    </reaction>
    <physiologicalReaction direction="left-to-right" evidence="31">
        <dbReference type="Rhea" id="RHEA:41917"/>
    </physiologicalReaction>
</comment>
<dbReference type="Pfam" id="PF00550">
    <property type="entry name" value="PP-binding"/>
    <property type="match status" value="1"/>
</dbReference>
<dbReference type="InterPro" id="IPR016035">
    <property type="entry name" value="Acyl_Trfase/lysoPLipase"/>
</dbReference>
<comment type="catalytic activity">
    <reaction evidence="28">
        <text>(2E)-hexenoyl-[ACP] + NADPH + H(+) = hexanoyl-[ACP] + NADP(+)</text>
        <dbReference type="Rhea" id="RHEA:41832"/>
        <dbReference type="Rhea" id="RHEA-COMP:9631"/>
        <dbReference type="Rhea" id="RHEA-COMP:9632"/>
        <dbReference type="ChEBI" id="CHEBI:15378"/>
        <dbReference type="ChEBI" id="CHEBI:57783"/>
        <dbReference type="ChEBI" id="CHEBI:58349"/>
        <dbReference type="ChEBI" id="CHEBI:78458"/>
        <dbReference type="ChEBI" id="CHEBI:78459"/>
    </reaction>
    <physiologicalReaction direction="left-to-right" evidence="28">
        <dbReference type="Rhea" id="RHEA:41833"/>
    </physiologicalReaction>
</comment>
<evidence type="ECO:0000256" key="44">
    <source>
        <dbReference type="ARBA" id="ARBA00049263"/>
    </source>
</evidence>
<dbReference type="Gene3D" id="1.10.1200.10">
    <property type="entry name" value="ACP-like"/>
    <property type="match status" value="2"/>
</dbReference>
<comment type="catalytic activity">
    <reaction evidence="24">
        <text>tetradecanoyl-[ACP] + malonyl-[ACP] + H(+) = 3-oxohexadecanoyl-[ACP] + holo-[ACP] + CO2</text>
        <dbReference type="Rhea" id="RHEA:41900"/>
        <dbReference type="Rhea" id="RHEA-COMP:9623"/>
        <dbReference type="Rhea" id="RHEA-COMP:9648"/>
        <dbReference type="Rhea" id="RHEA-COMP:9649"/>
        <dbReference type="Rhea" id="RHEA-COMP:9685"/>
        <dbReference type="ChEBI" id="CHEBI:15378"/>
        <dbReference type="ChEBI" id="CHEBI:16526"/>
        <dbReference type="ChEBI" id="CHEBI:64479"/>
        <dbReference type="ChEBI" id="CHEBI:78449"/>
        <dbReference type="ChEBI" id="CHEBI:78477"/>
        <dbReference type="ChEBI" id="CHEBI:78478"/>
    </reaction>
    <physiologicalReaction direction="left-to-right" evidence="24">
        <dbReference type="Rhea" id="RHEA:41901"/>
    </physiologicalReaction>
</comment>
<evidence type="ECO:0000256" key="45">
    <source>
        <dbReference type="ARBA" id="ARBA00049414"/>
    </source>
</evidence>
<dbReference type="InterPro" id="IPR049391">
    <property type="entry name" value="FAS_pseudo-KR"/>
</dbReference>
<dbReference type="Pfam" id="PF00109">
    <property type="entry name" value="ketoacyl-synt"/>
    <property type="match status" value="4"/>
</dbReference>
<proteinExistence type="predicted"/>
<evidence type="ECO:0000256" key="29">
    <source>
        <dbReference type="ARBA" id="ARBA00047953"/>
    </source>
</evidence>
<evidence type="ECO:0000256" key="11">
    <source>
        <dbReference type="ARBA" id="ARBA00023351"/>
    </source>
</evidence>
<evidence type="ECO:0000256" key="43">
    <source>
        <dbReference type="ARBA" id="ARBA00049171"/>
    </source>
</evidence>
<evidence type="ECO:0000256" key="33">
    <source>
        <dbReference type="ARBA" id="ARBA00048289"/>
    </source>
</evidence>
<evidence type="ECO:0000256" key="7">
    <source>
        <dbReference type="ARBA" id="ARBA00022898"/>
    </source>
</evidence>
<evidence type="ECO:0000256" key="30">
    <source>
        <dbReference type="ARBA" id="ARBA00047961"/>
    </source>
</evidence>
<feature type="domain" description="PKS/mFAS DH" evidence="53">
    <location>
        <begin position="1417"/>
        <end position="1701"/>
    </location>
</feature>
<evidence type="ECO:0000256" key="27">
    <source>
        <dbReference type="ARBA" id="ARBA00047810"/>
    </source>
</evidence>
<dbReference type="InterPro" id="IPR014031">
    <property type="entry name" value="Ketoacyl_synth_C"/>
</dbReference>
<keyword evidence="5" id="KW-0702">S-nitrosylation</keyword>
<evidence type="ECO:0000256" key="48">
    <source>
        <dbReference type="ARBA" id="ARBA00049521"/>
    </source>
</evidence>
<dbReference type="Pfam" id="PF21149">
    <property type="entry name" value="FAS_pseudo-KR"/>
    <property type="match status" value="2"/>
</dbReference>
<dbReference type="InterPro" id="IPR013968">
    <property type="entry name" value="PKS_KR"/>
</dbReference>
<dbReference type="Pfam" id="PF13602">
    <property type="entry name" value="ADH_zinc_N_2"/>
    <property type="match status" value="1"/>
</dbReference>
<dbReference type="GO" id="GO:0141148">
    <property type="term" value="F:enoyl-[acyl-carrier-protein] reductase (NADPH) activity"/>
    <property type="evidence" value="ECO:0007669"/>
    <property type="project" value="UniProtKB-EC"/>
</dbReference>
<evidence type="ECO:0000256" key="41">
    <source>
        <dbReference type="ARBA" id="ARBA00049019"/>
    </source>
</evidence>
<feature type="active site" description="Proton acceptor; for dehydratase activity" evidence="50">
    <location>
        <position position="3954"/>
    </location>
</feature>
<evidence type="ECO:0000256" key="50">
    <source>
        <dbReference type="PROSITE-ProRule" id="PRU01363"/>
    </source>
</evidence>
<evidence type="ECO:0000256" key="39">
    <source>
        <dbReference type="ARBA" id="ARBA00048704"/>
    </source>
</evidence>
<evidence type="ECO:0000256" key="19">
    <source>
        <dbReference type="ARBA" id="ARBA00023442"/>
    </source>
</evidence>
<dbReference type="SUPFAM" id="SSF52151">
    <property type="entry name" value="FabD/lysophospholipase-like"/>
    <property type="match status" value="3"/>
</dbReference>
<comment type="catalytic activity">
    <reaction evidence="14">
        <text>a (3R)-hydroxyacyl-[ACP] = a (2E)-enoyl-[ACP] + H2O</text>
        <dbReference type="Rhea" id="RHEA:13097"/>
        <dbReference type="Rhea" id="RHEA-COMP:9925"/>
        <dbReference type="Rhea" id="RHEA-COMP:9945"/>
        <dbReference type="ChEBI" id="CHEBI:15377"/>
        <dbReference type="ChEBI" id="CHEBI:78784"/>
        <dbReference type="ChEBI" id="CHEBI:78827"/>
        <dbReference type="EC" id="4.2.1.59"/>
    </reaction>
    <physiologicalReaction direction="left-to-right" evidence="14">
        <dbReference type="Rhea" id="RHEA:13098"/>
    </physiologicalReaction>
</comment>
<evidence type="ECO:0000256" key="31">
    <source>
        <dbReference type="ARBA" id="ARBA00048051"/>
    </source>
</evidence>
<evidence type="ECO:0000256" key="3">
    <source>
        <dbReference type="ARBA" id="ARBA00022553"/>
    </source>
</evidence>
<comment type="catalytic activity">
    <reaction evidence="30">
        <text>acetyl-[ACP] + malonyl-[ACP] + H(+) = 3-oxobutanoyl-[ACP] + holo-[ACP] + CO2</text>
        <dbReference type="Rhea" id="RHEA:41800"/>
        <dbReference type="Rhea" id="RHEA-COMP:9621"/>
        <dbReference type="Rhea" id="RHEA-COMP:9623"/>
        <dbReference type="Rhea" id="RHEA-COMP:9625"/>
        <dbReference type="Rhea" id="RHEA-COMP:9685"/>
        <dbReference type="ChEBI" id="CHEBI:15378"/>
        <dbReference type="ChEBI" id="CHEBI:16526"/>
        <dbReference type="ChEBI" id="CHEBI:64479"/>
        <dbReference type="ChEBI" id="CHEBI:78446"/>
        <dbReference type="ChEBI" id="CHEBI:78449"/>
        <dbReference type="ChEBI" id="CHEBI:78450"/>
    </reaction>
    <physiologicalReaction direction="left-to-right" evidence="30">
        <dbReference type="Rhea" id="RHEA:41801"/>
    </physiologicalReaction>
</comment>
<comment type="catalytic activity">
    <reaction evidence="16">
        <text>(3R)-hydroxyoctadecanoyl-[ACP] = (2E)-octadecenoyl-[ACP] + H2O</text>
        <dbReference type="Rhea" id="RHEA:41924"/>
        <dbReference type="Rhea" id="RHEA-COMP:9654"/>
        <dbReference type="Rhea" id="RHEA-COMP:9655"/>
        <dbReference type="ChEBI" id="CHEBI:15377"/>
        <dbReference type="ChEBI" id="CHEBI:78488"/>
        <dbReference type="ChEBI" id="CHEBI:78489"/>
    </reaction>
    <physiologicalReaction direction="left-to-right" evidence="16">
        <dbReference type="Rhea" id="RHEA:41925"/>
    </physiologicalReaction>
</comment>
<dbReference type="Gene3D" id="3.40.50.720">
    <property type="entry name" value="NAD(P)-binding Rossmann-like Domain"/>
    <property type="match status" value="2"/>
</dbReference>
<dbReference type="Pfam" id="PF00107">
    <property type="entry name" value="ADH_zinc_N"/>
    <property type="match status" value="1"/>
</dbReference>
<evidence type="ECO:0000256" key="36">
    <source>
        <dbReference type="ARBA" id="ARBA00048571"/>
    </source>
</evidence>
<evidence type="ECO:0000256" key="17">
    <source>
        <dbReference type="ARBA" id="ARBA00023401"/>
    </source>
</evidence>
<dbReference type="Pfam" id="PF02801">
    <property type="entry name" value="Ketoacyl-synt_C"/>
    <property type="match status" value="3"/>
</dbReference>
<comment type="catalytic activity">
    <reaction evidence="38">
        <text>holo-[ACP] + acetyl-CoA = acetyl-[ACP] + CoA</text>
        <dbReference type="Rhea" id="RHEA:41788"/>
        <dbReference type="Rhea" id="RHEA-COMP:9621"/>
        <dbReference type="Rhea" id="RHEA-COMP:9685"/>
        <dbReference type="ChEBI" id="CHEBI:57287"/>
        <dbReference type="ChEBI" id="CHEBI:57288"/>
        <dbReference type="ChEBI" id="CHEBI:64479"/>
        <dbReference type="ChEBI" id="CHEBI:78446"/>
        <dbReference type="EC" id="2.3.1.38"/>
    </reaction>
    <physiologicalReaction direction="left-to-right" evidence="38">
        <dbReference type="Rhea" id="RHEA:41789"/>
    </physiologicalReaction>
</comment>
<comment type="catalytic activity">
    <reaction evidence="10">
        <text>(3R)-hydroxyoctanoyl-[ACP] = (2E)-octenoyl-[ACP] + H2O</text>
        <dbReference type="Rhea" id="RHEA:41844"/>
        <dbReference type="Rhea" id="RHEA-COMP:9634"/>
        <dbReference type="Rhea" id="RHEA-COMP:9635"/>
        <dbReference type="ChEBI" id="CHEBI:15377"/>
        <dbReference type="ChEBI" id="CHEBI:78461"/>
        <dbReference type="ChEBI" id="CHEBI:78462"/>
    </reaction>
    <physiologicalReaction direction="left-to-right" evidence="10">
        <dbReference type="Rhea" id="RHEA:41845"/>
    </physiologicalReaction>
</comment>
<evidence type="ECO:0000256" key="4">
    <source>
        <dbReference type="ARBA" id="ARBA00022679"/>
    </source>
</evidence>
<feature type="domain" description="Ketosynthase family 3 (KS3)" evidence="52">
    <location>
        <begin position="3076"/>
        <end position="3481"/>
    </location>
</feature>
<keyword evidence="6" id="KW-0521">NADP</keyword>
<comment type="catalytic activity">
    <reaction evidence="26">
        <text>dodecanoyl-[ACP] + malonyl-[ACP] + H(+) = 3-oxotetradecanoyl-[ACP] + holo-[ACP] + CO2</text>
        <dbReference type="Rhea" id="RHEA:41884"/>
        <dbReference type="Rhea" id="RHEA-COMP:9623"/>
        <dbReference type="Rhea" id="RHEA-COMP:9644"/>
        <dbReference type="Rhea" id="RHEA-COMP:9645"/>
        <dbReference type="Rhea" id="RHEA-COMP:9685"/>
        <dbReference type="ChEBI" id="CHEBI:15378"/>
        <dbReference type="ChEBI" id="CHEBI:16526"/>
        <dbReference type="ChEBI" id="CHEBI:64479"/>
        <dbReference type="ChEBI" id="CHEBI:65264"/>
        <dbReference type="ChEBI" id="CHEBI:78449"/>
        <dbReference type="ChEBI" id="CHEBI:78473"/>
    </reaction>
    <physiologicalReaction direction="left-to-right" evidence="26">
        <dbReference type="Rhea" id="RHEA:41885"/>
    </physiologicalReaction>
</comment>
<comment type="catalytic activity">
    <reaction evidence="22">
        <text>a (3R)-hydroxyacyl-[ACP] + NADP(+) = a 3-oxoacyl-[ACP] + NADPH + H(+)</text>
        <dbReference type="Rhea" id="RHEA:17397"/>
        <dbReference type="Rhea" id="RHEA-COMP:9916"/>
        <dbReference type="Rhea" id="RHEA-COMP:9945"/>
        <dbReference type="ChEBI" id="CHEBI:15378"/>
        <dbReference type="ChEBI" id="CHEBI:57783"/>
        <dbReference type="ChEBI" id="CHEBI:58349"/>
        <dbReference type="ChEBI" id="CHEBI:78776"/>
        <dbReference type="ChEBI" id="CHEBI:78827"/>
        <dbReference type="EC" id="1.1.1.100"/>
    </reaction>
    <physiologicalReaction direction="right-to-left" evidence="22">
        <dbReference type="Rhea" id="RHEA:17399"/>
    </physiologicalReaction>
</comment>
<reference evidence="54 55" key="1">
    <citation type="journal article" date="2024" name="Ann. Entomol. Soc. Am.">
        <title>Genomic analyses of the southern and eastern yellowjacket wasps (Hymenoptera: Vespidae) reveal evolutionary signatures of social life.</title>
        <authorList>
            <person name="Catto M.A."/>
            <person name="Caine P.B."/>
            <person name="Orr S.E."/>
            <person name="Hunt B.G."/>
            <person name="Goodisman M.A.D."/>
        </authorList>
    </citation>
    <scope>NUCLEOTIDE SEQUENCE [LARGE SCALE GENOMIC DNA]</scope>
    <source>
        <strain evidence="54">232</strain>
        <tissue evidence="54">Head and thorax</tissue>
    </source>
</reference>
<dbReference type="Pfam" id="PF00975">
    <property type="entry name" value="Thioesterase"/>
    <property type="match status" value="2"/>
</dbReference>
<keyword evidence="7" id="KW-0663">Pyridoxal phosphate</keyword>
<comment type="catalytic activity">
    <reaction evidence="17">
        <text>(3R)-hydroxyhexadecanoyl-[ACP] = (2E)-hexadecenoyl-[ACP] + H2O</text>
        <dbReference type="Rhea" id="RHEA:41908"/>
        <dbReference type="Rhea" id="RHEA-COMP:9650"/>
        <dbReference type="Rhea" id="RHEA-COMP:9651"/>
        <dbReference type="ChEBI" id="CHEBI:15377"/>
        <dbReference type="ChEBI" id="CHEBI:78480"/>
        <dbReference type="ChEBI" id="CHEBI:78481"/>
    </reaction>
    <physiologicalReaction direction="left-to-right" evidence="17">
        <dbReference type="Rhea" id="RHEA:41909"/>
    </physiologicalReaction>
</comment>
<gene>
    <name evidence="54" type="ORF">V1477_006191</name>
</gene>
<dbReference type="FunFam" id="3.40.50.720:FF:000209">
    <property type="entry name" value="Polyketide synthase Pks12"/>
    <property type="match status" value="2"/>
</dbReference>
<keyword evidence="4" id="KW-0808">Transferase</keyword>
<dbReference type="InterPro" id="IPR036736">
    <property type="entry name" value="ACP-like_sf"/>
</dbReference>
<comment type="catalytic activity">
    <reaction evidence="34">
        <text>(2E)-octenoyl-[ACP] + NADPH + H(+) = octanoyl-[ACP] + NADP(+)</text>
        <dbReference type="Rhea" id="RHEA:41848"/>
        <dbReference type="Rhea" id="RHEA-COMP:9635"/>
        <dbReference type="Rhea" id="RHEA-COMP:9636"/>
        <dbReference type="ChEBI" id="CHEBI:15378"/>
        <dbReference type="ChEBI" id="CHEBI:57783"/>
        <dbReference type="ChEBI" id="CHEBI:58349"/>
        <dbReference type="ChEBI" id="CHEBI:78462"/>
        <dbReference type="ChEBI" id="CHEBI:78463"/>
    </reaction>
    <physiologicalReaction direction="left-to-right" evidence="34">
        <dbReference type="Rhea" id="RHEA:41849"/>
    </physiologicalReaction>
</comment>
<comment type="catalytic activity">
    <reaction evidence="47">
        <text>butanoyl-[ACP] + malonyl-[ACP] + H(+) = 3-oxohexanoyl-[ACP] + holo-[ACP] + CO2</text>
        <dbReference type="Rhea" id="RHEA:41820"/>
        <dbReference type="Rhea" id="RHEA-COMP:9623"/>
        <dbReference type="Rhea" id="RHEA-COMP:9628"/>
        <dbReference type="Rhea" id="RHEA-COMP:9629"/>
        <dbReference type="Rhea" id="RHEA-COMP:9685"/>
        <dbReference type="ChEBI" id="CHEBI:15378"/>
        <dbReference type="ChEBI" id="CHEBI:16526"/>
        <dbReference type="ChEBI" id="CHEBI:64479"/>
        <dbReference type="ChEBI" id="CHEBI:78449"/>
        <dbReference type="ChEBI" id="CHEBI:78454"/>
        <dbReference type="ChEBI" id="CHEBI:78456"/>
    </reaction>
    <physiologicalReaction direction="left-to-right" evidence="47">
        <dbReference type="Rhea" id="RHEA:41821"/>
    </physiologicalReaction>
</comment>
<dbReference type="CDD" id="cd05195">
    <property type="entry name" value="enoyl_red"/>
    <property type="match status" value="2"/>
</dbReference>
<comment type="catalytic activity">
    <reaction evidence="48">
        <text>(2E)-decenoyl-[ACP] + NADPH + H(+) = decanoyl-[ACP] + NADP(+)</text>
        <dbReference type="Rhea" id="RHEA:41864"/>
        <dbReference type="Rhea" id="RHEA-COMP:9639"/>
        <dbReference type="Rhea" id="RHEA-COMP:9640"/>
        <dbReference type="ChEBI" id="CHEBI:15378"/>
        <dbReference type="ChEBI" id="CHEBI:57783"/>
        <dbReference type="ChEBI" id="CHEBI:58349"/>
        <dbReference type="ChEBI" id="CHEBI:78467"/>
        <dbReference type="ChEBI" id="CHEBI:78468"/>
    </reaction>
    <physiologicalReaction direction="left-to-right" evidence="48">
        <dbReference type="Rhea" id="RHEA:41865"/>
    </physiologicalReaction>
</comment>
<dbReference type="InterPro" id="IPR001031">
    <property type="entry name" value="Thioesterase"/>
</dbReference>
<comment type="catalytic activity">
    <reaction evidence="12">
        <text>(3R)-hydroxyhexanoyl-[ACP] = (2E)-hexenoyl-[ACP] + H2O</text>
        <dbReference type="Rhea" id="RHEA:41828"/>
        <dbReference type="Rhea" id="RHEA-COMP:9630"/>
        <dbReference type="Rhea" id="RHEA-COMP:9631"/>
        <dbReference type="ChEBI" id="CHEBI:15377"/>
        <dbReference type="ChEBI" id="CHEBI:78457"/>
        <dbReference type="ChEBI" id="CHEBI:78458"/>
    </reaction>
    <physiologicalReaction direction="left-to-right" evidence="12">
        <dbReference type="Rhea" id="RHEA:41829"/>
    </physiologicalReaction>
</comment>
<dbReference type="Gene3D" id="3.90.180.10">
    <property type="entry name" value="Medium-chain alcohol dehydrogenases, catalytic domain"/>
    <property type="match status" value="2"/>
</dbReference>
<dbReference type="PROSITE" id="PS52019">
    <property type="entry name" value="PKS_MFAS_DH"/>
    <property type="match status" value="2"/>
</dbReference>
<evidence type="ECO:0000256" key="25">
    <source>
        <dbReference type="ARBA" id="ARBA00047500"/>
    </source>
</evidence>
<evidence type="ECO:0000256" key="35">
    <source>
        <dbReference type="ARBA" id="ARBA00048506"/>
    </source>
</evidence>
<evidence type="ECO:0000259" key="52">
    <source>
        <dbReference type="PROSITE" id="PS52004"/>
    </source>
</evidence>
<dbReference type="SUPFAM" id="SSF53474">
    <property type="entry name" value="alpha/beta-Hydrolases"/>
    <property type="match status" value="2"/>
</dbReference>
<evidence type="ECO:0000256" key="23">
    <source>
        <dbReference type="ARBA" id="ARBA00047440"/>
    </source>
</evidence>
<dbReference type="SUPFAM" id="SSF51735">
    <property type="entry name" value="NAD(P)-binding Rossmann-fold domains"/>
    <property type="match status" value="4"/>
</dbReference>
<comment type="catalytic activity">
    <reaction evidence="25">
        <text>(2E)-butenoyl-[ACP] + NADPH + H(+) = butanoyl-[ACP] + NADP(+)</text>
        <dbReference type="Rhea" id="RHEA:41812"/>
        <dbReference type="Rhea" id="RHEA-COMP:9627"/>
        <dbReference type="Rhea" id="RHEA-COMP:9628"/>
        <dbReference type="ChEBI" id="CHEBI:15378"/>
        <dbReference type="ChEBI" id="CHEBI:57783"/>
        <dbReference type="ChEBI" id="CHEBI:58349"/>
        <dbReference type="ChEBI" id="CHEBI:78453"/>
        <dbReference type="ChEBI" id="CHEBI:78454"/>
    </reaction>
    <physiologicalReaction direction="left-to-right" evidence="25">
        <dbReference type="Rhea" id="RHEA:41813"/>
    </physiologicalReaction>
</comment>
<comment type="catalytic activity">
    <reaction evidence="46">
        <text>3-oxooctanoyl-[ACP] + NADPH + H(+) = (3R)-hydroxyoctanoyl-[ACP] + NADP(+)</text>
        <dbReference type="Rhea" id="RHEA:41840"/>
        <dbReference type="Rhea" id="RHEA-COMP:9633"/>
        <dbReference type="Rhea" id="RHEA-COMP:9634"/>
        <dbReference type="ChEBI" id="CHEBI:15378"/>
        <dbReference type="ChEBI" id="CHEBI:57783"/>
        <dbReference type="ChEBI" id="CHEBI:58349"/>
        <dbReference type="ChEBI" id="CHEBI:78460"/>
        <dbReference type="ChEBI" id="CHEBI:78461"/>
    </reaction>
    <physiologicalReaction direction="left-to-right" evidence="46">
        <dbReference type="Rhea" id="RHEA:41841"/>
    </physiologicalReaction>
</comment>
<comment type="function">
    <text evidence="19">Fatty acid synthetase is a multifunctional enzyme that catalyzes the de novo biosynthesis of long-chain saturated fatty acids starting from acetyl-CoA and malonyl-CoA in the presence of NADPH. This multifunctional protein contains 7 catalytic activities and a site for the binding of the prosthetic group 4'-phosphopantetheine of the acyl carrier protein ([ACP]) domain.</text>
</comment>
<feature type="active site" description="Proton donor; for dehydratase activity" evidence="50">
    <location>
        <position position="4107"/>
    </location>
</feature>
<dbReference type="InterPro" id="IPR029058">
    <property type="entry name" value="AB_hydrolase_fold"/>
</dbReference>
<comment type="catalytic activity">
    <reaction evidence="27">
        <text>(2E)-hexadecenoyl-[ACP] + NADPH + H(+) = hexadecanoyl-[ACP] + NADP(+)</text>
        <dbReference type="Rhea" id="RHEA:41912"/>
        <dbReference type="Rhea" id="RHEA-COMP:9651"/>
        <dbReference type="Rhea" id="RHEA-COMP:9652"/>
        <dbReference type="ChEBI" id="CHEBI:15378"/>
        <dbReference type="ChEBI" id="CHEBI:57783"/>
        <dbReference type="ChEBI" id="CHEBI:58349"/>
        <dbReference type="ChEBI" id="CHEBI:78481"/>
        <dbReference type="ChEBI" id="CHEBI:78483"/>
    </reaction>
    <physiologicalReaction direction="left-to-right" evidence="27">
        <dbReference type="Rhea" id="RHEA:41913"/>
    </physiologicalReaction>
</comment>
<dbReference type="Gene3D" id="3.40.50.1820">
    <property type="entry name" value="alpha/beta hydrolase"/>
    <property type="match status" value="2"/>
</dbReference>
<keyword evidence="55" id="KW-1185">Reference proteome</keyword>
<evidence type="ECO:0000256" key="34">
    <source>
        <dbReference type="ARBA" id="ARBA00048420"/>
    </source>
</evidence>
<comment type="catalytic activity">
    <reaction evidence="37">
        <text>a 2,3-saturated acyl-[ACP] + NADP(+) = a (2E)-enoyl-[ACP] + NADPH + H(+)</text>
        <dbReference type="Rhea" id="RHEA:22564"/>
        <dbReference type="Rhea" id="RHEA-COMP:9925"/>
        <dbReference type="Rhea" id="RHEA-COMP:9926"/>
        <dbReference type="ChEBI" id="CHEBI:15378"/>
        <dbReference type="ChEBI" id="CHEBI:57783"/>
        <dbReference type="ChEBI" id="CHEBI:58349"/>
        <dbReference type="ChEBI" id="CHEBI:78784"/>
        <dbReference type="ChEBI" id="CHEBI:78785"/>
        <dbReference type="EC" id="1.3.1.39"/>
    </reaction>
    <physiologicalReaction direction="right-to-left" evidence="37">
        <dbReference type="Rhea" id="RHEA:22566"/>
    </physiologicalReaction>
</comment>
<evidence type="ECO:0000256" key="6">
    <source>
        <dbReference type="ARBA" id="ARBA00022857"/>
    </source>
</evidence>
<feature type="domain" description="Ketosynthase family 3 (KS3)" evidence="52">
    <location>
        <begin position="1"/>
        <end position="372"/>
    </location>
</feature>
<feature type="domain" description="Carrier" evidence="51">
    <location>
        <begin position="5049"/>
        <end position="5136"/>
    </location>
</feature>
<evidence type="ECO:0000256" key="26">
    <source>
        <dbReference type="ARBA" id="ARBA00047578"/>
    </source>
</evidence>
<dbReference type="PANTHER" id="PTHR43775:SF23">
    <property type="entry name" value="FATTY ACID SYNTHASE 3"/>
    <property type="match status" value="1"/>
</dbReference>